<dbReference type="Proteomes" id="UP000243985">
    <property type="component" value="Unassembled WGS sequence"/>
</dbReference>
<dbReference type="EMBL" id="QBKG01000001">
    <property type="protein sequence ID" value="PTX08688.1"/>
    <property type="molecule type" value="Genomic_DNA"/>
</dbReference>
<protein>
    <submittedName>
        <fullName evidence="1">Uncharacterized protein</fullName>
    </submittedName>
</protein>
<organism evidence="1 2">
    <name type="scientific">Capnocytophaga leadbetteri</name>
    <dbReference type="NCBI Taxonomy" id="327575"/>
    <lineage>
        <taxon>Bacteria</taxon>
        <taxon>Pseudomonadati</taxon>
        <taxon>Bacteroidota</taxon>
        <taxon>Flavobacteriia</taxon>
        <taxon>Flavobacteriales</taxon>
        <taxon>Flavobacteriaceae</taxon>
        <taxon>Capnocytophaga</taxon>
    </lineage>
</organism>
<proteinExistence type="predicted"/>
<name>A0A2T5XYU3_9FLAO</name>
<evidence type="ECO:0000313" key="1">
    <source>
        <dbReference type="EMBL" id="PTX08688.1"/>
    </source>
</evidence>
<comment type="caution">
    <text evidence="1">The sequence shown here is derived from an EMBL/GenBank/DDBJ whole genome shotgun (WGS) entry which is preliminary data.</text>
</comment>
<dbReference type="AlphaFoldDB" id="A0A2T5XYU3"/>
<evidence type="ECO:0000313" key="2">
    <source>
        <dbReference type="Proteomes" id="UP000243985"/>
    </source>
</evidence>
<accession>A0A2T5XYU3</accession>
<gene>
    <name evidence="1" type="ORF">C8P65_101356</name>
</gene>
<reference evidence="1 2" key="1">
    <citation type="submission" date="2018-04" db="EMBL/GenBank/DDBJ databases">
        <title>Genomic Encyclopedia of Archaeal and Bacterial Type Strains, Phase II (KMG-II): from individual species to whole genera.</title>
        <authorList>
            <person name="Goeker M."/>
        </authorList>
    </citation>
    <scope>NUCLEOTIDE SEQUENCE [LARGE SCALE GENOMIC DNA]</scope>
    <source>
        <strain evidence="1 2">DSM 22902</strain>
    </source>
</reference>
<sequence>MPQIITFLTMKIKYFTTLIAFLGLLMHCYSQNSSNFSNVYDSNLLFKMRTQVPDNAYASFARHFYVVTKAEQAHRWYPSLSKEEVTRVMKVIVPNTYDSYYTSSLRTASTKDNFVQSLSAAIGTDNYDYLLESCYAGKKAVSSRYYEVVNTMSSGGYAEEYPFELKGGKLLPLEGLENVASTIEPYIEARIGKKMSRSMASKYGATFINGQEYVLFSYSCDNIDDISGYQYQVLAAYQPETTAIYYTTGDFGGEKTMAPENVSWQYLADFQTPVNNNSNSSYNTNSNNKRKANQGLLKLVNNSDNPYTVSCVKGDIVMQGHSETTLYLDYHNLYKLTIKQNSGFLLYPTVLYYDVQFDEDLTERTIKFPF</sequence>